<feature type="compositionally biased region" description="Acidic residues" evidence="2">
    <location>
        <begin position="706"/>
        <end position="721"/>
    </location>
</feature>
<proteinExistence type="inferred from homology"/>
<feature type="region of interest" description="Disordered" evidence="2">
    <location>
        <begin position="738"/>
        <end position="1191"/>
    </location>
</feature>
<feature type="compositionally biased region" description="Polar residues" evidence="2">
    <location>
        <begin position="1164"/>
        <end position="1191"/>
    </location>
</feature>
<keyword evidence="4" id="KW-1185">Reference proteome</keyword>
<feature type="compositionally biased region" description="Basic and acidic residues" evidence="2">
    <location>
        <begin position="945"/>
        <end position="957"/>
    </location>
</feature>
<dbReference type="GO" id="GO:0005634">
    <property type="term" value="C:nucleus"/>
    <property type="evidence" value="ECO:0007669"/>
    <property type="project" value="InterPro"/>
</dbReference>
<dbReference type="AlphaFoldDB" id="A0AAW1E2T7"/>
<evidence type="ECO:0000313" key="4">
    <source>
        <dbReference type="Proteomes" id="UP001488805"/>
    </source>
</evidence>
<feature type="compositionally biased region" description="Basic and acidic residues" evidence="2">
    <location>
        <begin position="967"/>
        <end position="995"/>
    </location>
</feature>
<feature type="compositionally biased region" description="Basic residues" evidence="2">
    <location>
        <begin position="224"/>
        <end position="234"/>
    </location>
</feature>
<feature type="compositionally biased region" description="Basic residues" evidence="2">
    <location>
        <begin position="242"/>
        <end position="251"/>
    </location>
</feature>
<dbReference type="PANTHER" id="PTHR13354">
    <property type="entry name" value="ROUND SPERMATID BASIC PROTEIN 1"/>
    <property type="match status" value="1"/>
</dbReference>
<protein>
    <recommendedName>
        <fullName evidence="5">Round spermatid basic protein 1-like</fullName>
    </recommendedName>
</protein>
<feature type="compositionally biased region" description="Basic and acidic residues" evidence="2">
    <location>
        <begin position="877"/>
        <end position="936"/>
    </location>
</feature>
<feature type="compositionally biased region" description="Basic and acidic residues" evidence="2">
    <location>
        <begin position="839"/>
        <end position="851"/>
    </location>
</feature>
<gene>
    <name evidence="3" type="ORF">VZT92_024734</name>
</gene>
<dbReference type="EMBL" id="JBCEZU010000575">
    <property type="protein sequence ID" value="KAK9516824.1"/>
    <property type="molecule type" value="Genomic_DNA"/>
</dbReference>
<evidence type="ECO:0000313" key="3">
    <source>
        <dbReference type="EMBL" id="KAK9516824.1"/>
    </source>
</evidence>
<evidence type="ECO:0008006" key="5">
    <source>
        <dbReference type="Google" id="ProtNLM"/>
    </source>
</evidence>
<reference evidence="3 4" key="1">
    <citation type="journal article" date="2024" name="Genome Biol. Evol.">
        <title>Chromosome-level genome assembly of the viviparous eelpout Zoarces viviparus.</title>
        <authorList>
            <person name="Fuhrmann N."/>
            <person name="Brasseur M.V."/>
            <person name="Bakowski C.E."/>
            <person name="Podsiadlowski L."/>
            <person name="Prost S."/>
            <person name="Krehenwinkel H."/>
            <person name="Mayer C."/>
        </authorList>
    </citation>
    <scope>NUCLEOTIDE SEQUENCE [LARGE SCALE GENOMIC DNA]</scope>
    <source>
        <strain evidence="3">NO-MEL_2022_Ind0_liver</strain>
    </source>
</reference>
<feature type="region of interest" description="Disordered" evidence="2">
    <location>
        <begin position="1"/>
        <end position="253"/>
    </location>
</feature>
<evidence type="ECO:0000256" key="2">
    <source>
        <dbReference type="SAM" id="MobiDB-lite"/>
    </source>
</evidence>
<dbReference type="PANTHER" id="PTHR13354:SF9">
    <property type="entry name" value="LYSINE-SPECIFIC DEMETHYLASE RSBN1L"/>
    <property type="match status" value="1"/>
</dbReference>
<accession>A0AAW1E2T7</accession>
<organism evidence="3 4">
    <name type="scientific">Zoarces viviparus</name>
    <name type="common">Viviparous eelpout</name>
    <name type="synonym">Blennius viviparus</name>
    <dbReference type="NCBI Taxonomy" id="48416"/>
    <lineage>
        <taxon>Eukaryota</taxon>
        <taxon>Metazoa</taxon>
        <taxon>Chordata</taxon>
        <taxon>Craniata</taxon>
        <taxon>Vertebrata</taxon>
        <taxon>Euteleostomi</taxon>
        <taxon>Actinopterygii</taxon>
        <taxon>Neopterygii</taxon>
        <taxon>Teleostei</taxon>
        <taxon>Neoteleostei</taxon>
        <taxon>Acanthomorphata</taxon>
        <taxon>Eupercaria</taxon>
        <taxon>Perciformes</taxon>
        <taxon>Cottioidei</taxon>
        <taxon>Zoarcales</taxon>
        <taxon>Zoarcidae</taxon>
        <taxon>Zoarcinae</taxon>
        <taxon>Zoarces</taxon>
    </lineage>
</organism>
<feature type="compositionally biased region" description="Basic residues" evidence="2">
    <location>
        <begin position="114"/>
        <end position="126"/>
    </location>
</feature>
<feature type="region of interest" description="Disordered" evidence="2">
    <location>
        <begin position="702"/>
        <end position="725"/>
    </location>
</feature>
<evidence type="ECO:0000256" key="1">
    <source>
        <dbReference type="ARBA" id="ARBA00010560"/>
    </source>
</evidence>
<dbReference type="Proteomes" id="UP001488805">
    <property type="component" value="Unassembled WGS sequence"/>
</dbReference>
<feature type="compositionally biased region" description="Basic and acidic residues" evidence="2">
    <location>
        <begin position="1065"/>
        <end position="1079"/>
    </location>
</feature>
<feature type="compositionally biased region" description="Basic and acidic residues" evidence="2">
    <location>
        <begin position="207"/>
        <end position="223"/>
    </location>
</feature>
<feature type="compositionally biased region" description="Basic and acidic residues" evidence="2">
    <location>
        <begin position="1005"/>
        <end position="1015"/>
    </location>
</feature>
<name>A0AAW1E2T7_ZOAVI</name>
<sequence length="1191" mass="134322">MAEAVDSMHFAANSKTNSPKPLIAKRPPESRPQSSSDIYPPPPKKVRVEEKGLKHRKLNGEVCAGEKHNGKQSCGSPAKWSFGPAKASHSAATAVPATPARKIFKISNFLASPHKTKKAKEKRHKEKEKSAEAQRSSAAGVERVSPASCHTKTENGDVKMLQRDHHVKEKDAEKKKEKSKEWKNHTLTPVTLHDFARENGDVMSPQKESKEKPKSGSEEDLLLKKLKKKKKKKHKDGERVKERHGRPKMYHRSCQTACSGVSLGPPEFLSRINGNSSSLLHTSAAPQQQHHLHQDPPVTGAISASISSMVRERLGYSSPLHCAPAPGLSGLEFGRLIHVEQQANGGASVAHAYTEQLSGLSPAEMQRFAQEFVTLSFSEDEAQAACFVMGIIHGAASYLPDFLDYFSYNFPNAPVKMEVLGKKDIETTTMVNFYSQVKRTYSQGTYRAGAMRQVSLVGAVDEEVGDYFPEFINMLEDSPFLERTLPWGTFSSLRLQSHTESDDGPIMWVRPGEQMIPMADMPKSPFKRKRSTNEIKNLQYLPRASEPREMLFEDRTRAHADHIGQGFERQTTAAVGVLKAVRCGEESDAPGRITKDVVCFHAGDFPDVVMRLQLDLHEPPLSQCVQWIDDAKLNQLRREGIRYARIQLYHDDIYFIPRGVVHQFKTVSAVCSLAWHIRLKQYHQHEAMEEEDKCAPREETLHIKEEEEEQEEDDEDDEYEEVERRECRPAVRMLMKLEDEDNEEEEGPPSQTPTQIFKEEEQESRAEIKGLSTTQSGPFVKERDEGVLTHALMKPKTEEDEKEEGNGGGDGGADTCQTLQKGHEEGAMDSSFLKSLQQIRRESEVEEERQQKTTVPGHGVKEKTKDGIMSTYNSPQIKKEKDKGKRERDEKERFKEKKDKEKSKEKEREKREKGKDRDREKDRVREQEKVKAEGGREGGTITQVRKKEDEERTREGSKASQTSLPAQRDEKWAKEWDLKTQPHVKREKEHDKDRGGAQGALLLRPNREEAREAGLHKHKSSHGKKEKSGHREGKEGNAPSTQGVQAKSGREDGKTGIPKPAANQVKKDGKKEKDVNSKEQRKKSGPAPPEHKPPRTLITFDLFKPMEAHRTLALSFTDSRPKTHHHHSDSRGSSSKPGSDNRTVVPSKGPKVKDTVQGKPGTPLQDTRPQQHSLKQPLKTHTPQTQKDFLI</sequence>
<feature type="compositionally biased region" description="Basic and acidic residues" evidence="2">
    <location>
        <begin position="151"/>
        <end position="184"/>
    </location>
</feature>
<dbReference type="InterPro" id="IPR026306">
    <property type="entry name" value="RSBN1/Dpy-2/CEP530"/>
</dbReference>
<feature type="compositionally biased region" description="Acidic residues" evidence="2">
    <location>
        <begin position="738"/>
        <end position="747"/>
    </location>
</feature>
<feature type="compositionally biased region" description="Basic and acidic residues" evidence="2">
    <location>
        <begin position="757"/>
        <end position="768"/>
    </location>
</feature>
<comment type="caution">
    <text evidence="3">The sequence shown here is derived from an EMBL/GenBank/DDBJ whole genome shotgun (WGS) entry which is preliminary data.</text>
</comment>
<comment type="similarity">
    <text evidence="1">Belongs to the round spermatid basic protein 1 family.</text>
</comment>
<feature type="compositionally biased region" description="Basic residues" evidence="2">
    <location>
        <begin position="1016"/>
        <end position="1028"/>
    </location>
</feature>